<name>A0ABV8X2T6_9LACT</name>
<comment type="caution">
    <text evidence="4">The sequence shown here is derived from an EMBL/GenBank/DDBJ whole genome shotgun (WGS) entry which is preliminary data.</text>
</comment>
<dbReference type="InterPro" id="IPR045768">
    <property type="entry name" value="SpoIIE_N"/>
</dbReference>
<dbReference type="PANTHER" id="PTHR43156:SF2">
    <property type="entry name" value="STAGE II SPORULATION PROTEIN E"/>
    <property type="match status" value="1"/>
</dbReference>
<dbReference type="Pfam" id="PF19732">
    <property type="entry name" value="SpoIIE_N"/>
    <property type="match status" value="1"/>
</dbReference>
<evidence type="ECO:0000313" key="4">
    <source>
        <dbReference type="EMBL" id="MFC4410237.1"/>
    </source>
</evidence>
<keyword evidence="5" id="KW-1185">Reference proteome</keyword>
<feature type="transmembrane region" description="Helical" evidence="2">
    <location>
        <begin position="173"/>
        <end position="191"/>
    </location>
</feature>
<dbReference type="SUPFAM" id="SSF81606">
    <property type="entry name" value="PP2C-like"/>
    <property type="match status" value="1"/>
</dbReference>
<keyword evidence="2" id="KW-1133">Transmembrane helix</keyword>
<keyword evidence="1" id="KW-0378">Hydrolase</keyword>
<dbReference type="RefSeq" id="WP_378153853.1">
    <property type="nucleotide sequence ID" value="NZ_JBHSEC010000012.1"/>
</dbReference>
<dbReference type="InterPro" id="IPR052016">
    <property type="entry name" value="Bact_Sigma-Reg"/>
</dbReference>
<proteinExistence type="predicted"/>
<dbReference type="Proteomes" id="UP001595817">
    <property type="component" value="Unassembled WGS sequence"/>
</dbReference>
<reference evidence="5" key="1">
    <citation type="journal article" date="2019" name="Int. J. Syst. Evol. Microbiol.">
        <title>The Global Catalogue of Microorganisms (GCM) 10K type strain sequencing project: providing services to taxonomists for standard genome sequencing and annotation.</title>
        <authorList>
            <consortium name="The Broad Institute Genomics Platform"/>
            <consortium name="The Broad Institute Genome Sequencing Center for Infectious Disease"/>
            <person name="Wu L."/>
            <person name="Ma J."/>
        </authorList>
    </citation>
    <scope>NUCLEOTIDE SEQUENCE [LARGE SCALE GENOMIC DNA]</scope>
    <source>
        <strain evidence="5">CCUG 59778</strain>
    </source>
</reference>
<feature type="transmembrane region" description="Helical" evidence="2">
    <location>
        <begin position="203"/>
        <end position="233"/>
    </location>
</feature>
<feature type="transmembrane region" description="Helical" evidence="2">
    <location>
        <begin position="137"/>
        <end position="161"/>
    </location>
</feature>
<evidence type="ECO:0000256" key="2">
    <source>
        <dbReference type="SAM" id="Phobius"/>
    </source>
</evidence>
<dbReference type="Gene3D" id="3.60.40.10">
    <property type="entry name" value="PPM-type phosphatase domain"/>
    <property type="match status" value="1"/>
</dbReference>
<dbReference type="InterPro" id="IPR036457">
    <property type="entry name" value="PPM-type-like_dom_sf"/>
</dbReference>
<sequence length="807" mass="92366">MRVWSNDLQTHSPITKWVEAVRKRKVKIWMSITFLFCSFFLSQAVLFEAVVPFFLPIWALTVKRYPAYLPWTFAGGMAGSLMLGLGETTIHLLQIALFHFLFQANFFKKYIPFTVLLAVVAVQTGWQLLSYSGQVPFFVWMFVTYEGILTLFMTLFLFLFFKPIHQFLHDRWTFERLAAAFIICAMILTGMDNMVLGYVSVPVMAIHLIILLAASIAGLPIATAVATIVGMIVSVSNLSFSGMIAVYTLTGLCAGLFHRWGKPGISIGAILSSLFFLMYDATLPIDSTYFISIATASFVYFIVPNSWISYWKDQLFPNRVSTVFKRQEWLTDRINRQLSDFHQFVDFMSQVVNERFSPAKEETVKLSFEEPLSICQTCFRKDKCWGAKNNGMAETIEEWIVAKGSAKKAMRHKVDEKINYKCVRSSGLITELEEEITSRMLTGQMHHGKKMLALQLRDMGRHLDHMITDIKEGMTSFKLEEEEISNKLNELNIQHFQVDVLSEEKGSRKIIICLPEKKADWETDQTLTERFILPALYDMYKEPFEITRSDFKKEPFPHQQISLSSAVRFKMDYAVLSSSKNGTIYAGDAHAVFPLHNGLTAVVLSDGMGQDINAYKESRKVIRLMRECLNRKMDPETAMHTLHYVMSLKEGNDLYATVDLGLLDLQEGQLWSYKAGSMSTYIKRGKDFSKIESESLPVGFLPSFNIEAKKKKLKSGDLIVMMTDGMFSPDVPIEKQENVLYNLLQRAEDWDTNRIAEAVMHEMTRKYKHAADDRTIIVMRLDHTVPEWSIFSPSSKHRVISRETAVQ</sequence>
<protein>
    <submittedName>
        <fullName evidence="4">SpoIIE family protein phosphatase</fullName>
    </submittedName>
</protein>
<accession>A0ABV8X2T6</accession>
<dbReference type="InterPro" id="IPR001932">
    <property type="entry name" value="PPM-type_phosphatase-like_dom"/>
</dbReference>
<keyword evidence="2" id="KW-0472">Membrane</keyword>
<dbReference type="EMBL" id="JBHSEC010000012">
    <property type="protein sequence ID" value="MFC4410237.1"/>
    <property type="molecule type" value="Genomic_DNA"/>
</dbReference>
<feature type="transmembrane region" description="Helical" evidence="2">
    <location>
        <begin position="71"/>
        <end position="98"/>
    </location>
</feature>
<dbReference type="SMART" id="SM00331">
    <property type="entry name" value="PP2C_SIG"/>
    <property type="match status" value="1"/>
</dbReference>
<feature type="transmembrane region" description="Helical" evidence="2">
    <location>
        <begin position="240"/>
        <end position="258"/>
    </location>
</feature>
<evidence type="ECO:0000259" key="3">
    <source>
        <dbReference type="SMART" id="SM00331"/>
    </source>
</evidence>
<evidence type="ECO:0000313" key="5">
    <source>
        <dbReference type="Proteomes" id="UP001595817"/>
    </source>
</evidence>
<evidence type="ECO:0000256" key="1">
    <source>
        <dbReference type="ARBA" id="ARBA00022801"/>
    </source>
</evidence>
<feature type="transmembrane region" description="Helical" evidence="2">
    <location>
        <begin position="32"/>
        <end position="59"/>
    </location>
</feature>
<feature type="transmembrane region" description="Helical" evidence="2">
    <location>
        <begin position="289"/>
        <end position="311"/>
    </location>
</feature>
<gene>
    <name evidence="4" type="ORF">ACFOZY_07275</name>
</gene>
<feature type="domain" description="PPM-type phosphatase" evidence="3">
    <location>
        <begin position="572"/>
        <end position="781"/>
    </location>
</feature>
<dbReference type="PANTHER" id="PTHR43156">
    <property type="entry name" value="STAGE II SPORULATION PROTEIN E-RELATED"/>
    <property type="match status" value="1"/>
</dbReference>
<feature type="transmembrane region" description="Helical" evidence="2">
    <location>
        <begin position="110"/>
        <end position="131"/>
    </location>
</feature>
<organism evidence="4 5">
    <name type="scientific">Chungangia koreensis</name>
    <dbReference type="NCBI Taxonomy" id="752657"/>
    <lineage>
        <taxon>Bacteria</taxon>
        <taxon>Bacillati</taxon>
        <taxon>Bacillota</taxon>
        <taxon>Bacilli</taxon>
        <taxon>Lactobacillales</taxon>
        <taxon>Chungangia</taxon>
    </lineage>
</organism>
<keyword evidence="2" id="KW-0812">Transmembrane</keyword>
<dbReference type="Pfam" id="PF07228">
    <property type="entry name" value="SpoIIE"/>
    <property type="match status" value="1"/>
</dbReference>
<feature type="transmembrane region" description="Helical" evidence="2">
    <location>
        <begin position="264"/>
        <end position="282"/>
    </location>
</feature>